<dbReference type="PROSITE" id="PS50005">
    <property type="entry name" value="TPR"/>
    <property type="match status" value="1"/>
</dbReference>
<keyword evidence="1" id="KW-0802">TPR repeat</keyword>
<accession>A0A2N3IGN6</accession>
<dbReference type="InterPro" id="IPR005195">
    <property type="entry name" value="Glyco_hydro_65_M"/>
</dbReference>
<reference evidence="4 5" key="1">
    <citation type="journal article" date="2017" name="Front. Microbiol.">
        <title>Labilibaculum manganireducens gen. nov., sp. nov. and Labilibaculum filiforme sp. nov., Novel Bacteroidetes Isolated from Subsurface Sediments of the Baltic Sea.</title>
        <authorList>
            <person name="Vandieken V."/>
            <person name="Marshall I.P."/>
            <person name="Niemann H."/>
            <person name="Engelen B."/>
            <person name="Cypionka H."/>
        </authorList>
    </citation>
    <scope>NUCLEOTIDE SEQUENCE [LARGE SCALE GENOMIC DNA]</scope>
    <source>
        <strain evidence="4 5">59.10-2M</strain>
    </source>
</reference>
<dbReference type="Gene3D" id="2.70.98.40">
    <property type="entry name" value="Glycoside hydrolase, family 65, N-terminal domain"/>
    <property type="match status" value="1"/>
</dbReference>
<dbReference type="InterPro" id="IPR008928">
    <property type="entry name" value="6-hairpin_glycosidase_sf"/>
</dbReference>
<keyword evidence="5" id="KW-1185">Reference proteome</keyword>
<feature type="repeat" description="TPR" evidence="1">
    <location>
        <begin position="574"/>
        <end position="607"/>
    </location>
</feature>
<organism evidence="4 5">
    <name type="scientific">Labilibaculum manganireducens</name>
    <dbReference type="NCBI Taxonomy" id="1940525"/>
    <lineage>
        <taxon>Bacteria</taxon>
        <taxon>Pseudomonadati</taxon>
        <taxon>Bacteroidota</taxon>
        <taxon>Bacteroidia</taxon>
        <taxon>Marinilabiliales</taxon>
        <taxon>Marinifilaceae</taxon>
        <taxon>Labilibaculum</taxon>
    </lineage>
</organism>
<feature type="domain" description="Glycoside hydrolase family 65 central catalytic" evidence="2">
    <location>
        <begin position="308"/>
        <end position="504"/>
    </location>
</feature>
<comment type="caution">
    <text evidence="4">The sequence shown here is derived from an EMBL/GenBank/DDBJ whole genome shotgun (WGS) entry which is preliminary data.</text>
</comment>
<dbReference type="GO" id="GO:0004553">
    <property type="term" value="F:hydrolase activity, hydrolyzing O-glycosyl compounds"/>
    <property type="evidence" value="ECO:0007669"/>
    <property type="project" value="TreeGrafter"/>
</dbReference>
<evidence type="ECO:0000256" key="1">
    <source>
        <dbReference type="PROSITE-ProRule" id="PRU00339"/>
    </source>
</evidence>
<dbReference type="SUPFAM" id="SSF48208">
    <property type="entry name" value="Six-hairpin glycosidases"/>
    <property type="match status" value="1"/>
</dbReference>
<gene>
    <name evidence="4" type="ORF">BZG01_00620</name>
</gene>
<dbReference type="EMBL" id="MVDE01000001">
    <property type="protein sequence ID" value="PKQ69467.1"/>
    <property type="molecule type" value="Genomic_DNA"/>
</dbReference>
<name>A0A2N3IGN6_9BACT</name>
<dbReference type="GO" id="GO:0005975">
    <property type="term" value="P:carbohydrate metabolic process"/>
    <property type="evidence" value="ECO:0007669"/>
    <property type="project" value="InterPro"/>
</dbReference>
<sequence>MIRVRTQLLLLSILFGFFGNCLFAQENSAWMIEANDYTNYTGISVANGRIGILPSAEPGKTKSIILNNVYDKESEFGVSKVLLGINFANLQIVVDQDTLSFADCSNWKQVLNMKSATFTTSCRFKEYAEISFTLYALRGMPYSGLVDVKIKSLQKKLNIVVNGQIICPSEYKDVTSDFRILQDLDARMPILQTVAKSPFGKHDLATSAAFIFEGETPDLKHNLKDIFTNELGFSKSLKNEEEYKFAWCGSVCTSQNFTDPKSESERMVIFQLLGNKQAVINRHKELWSELWKGDIEIEGDPESQQDIRLALYHLYSFARDDSNLSIAPMGLSSQAYNGHVFWDTELWMFPPLLVFNQKIAKSLLNYRFDRLEMARKKAQNYGYTGAMFPWESDDTGEEATPTWALTGTFEHHITADIAIAFWNYYRTTGDKEWLKERGFPVLKEVADFWVSRSVQNHDGSYSINNVVGANEFYHHANDNAFTNGSAKTTLQFANEAGKILKKESNPRWANAAKGLKFHYFGDGVTKENSEYNGEIIKQADVNLLAYPLEIVTEPKEIRRDLEYYESKVAPEGPAMSYSVLGVLYARLGEPEKAFELFKKAYVPNKRLPFGALSESAYSNNPYFATGAGGMLQTVLFGFGGLHFTENGIEQKNPCLPKQWKKLTIKGVGPELTTYVIE</sequence>
<evidence type="ECO:0000259" key="3">
    <source>
        <dbReference type="Pfam" id="PF03636"/>
    </source>
</evidence>
<dbReference type="Pfam" id="PF03632">
    <property type="entry name" value="Glyco_hydro_65m"/>
    <property type="match status" value="2"/>
</dbReference>
<dbReference type="InterPro" id="IPR005196">
    <property type="entry name" value="Glyco_hydro_65_N"/>
</dbReference>
<dbReference type="InterPro" id="IPR037018">
    <property type="entry name" value="GH65_N"/>
</dbReference>
<proteinExistence type="predicted"/>
<evidence type="ECO:0000259" key="2">
    <source>
        <dbReference type="Pfam" id="PF03632"/>
    </source>
</evidence>
<dbReference type="AlphaFoldDB" id="A0A2N3IGN6"/>
<feature type="domain" description="Glycoside hydrolase family 65 central catalytic" evidence="2">
    <location>
        <begin position="527"/>
        <end position="600"/>
    </location>
</feature>
<dbReference type="Proteomes" id="UP000233618">
    <property type="component" value="Unassembled WGS sequence"/>
</dbReference>
<dbReference type="RefSeq" id="WP_218972972.1">
    <property type="nucleotide sequence ID" value="NZ_MVDE01000001.1"/>
</dbReference>
<dbReference type="InterPro" id="IPR012341">
    <property type="entry name" value="6hp_glycosidase-like_sf"/>
</dbReference>
<keyword evidence="4" id="KW-0378">Hydrolase</keyword>
<protein>
    <submittedName>
        <fullName evidence="4">Glycosyl hydrolase family 65</fullName>
    </submittedName>
</protein>
<dbReference type="PANTHER" id="PTHR11051:SF8">
    <property type="entry name" value="PROTEIN-GLUCOSYLGALACTOSYLHYDROXYLYSINE GLUCOSIDASE"/>
    <property type="match status" value="1"/>
</dbReference>
<dbReference type="InterPro" id="IPR019734">
    <property type="entry name" value="TPR_rpt"/>
</dbReference>
<feature type="domain" description="Glycoside hydrolase family 65 N-terminal" evidence="3">
    <location>
        <begin position="43"/>
        <end position="165"/>
    </location>
</feature>
<dbReference type="PANTHER" id="PTHR11051">
    <property type="entry name" value="GLYCOSYL HYDROLASE-RELATED"/>
    <property type="match status" value="1"/>
</dbReference>
<dbReference type="Gene3D" id="1.50.10.10">
    <property type="match status" value="1"/>
</dbReference>
<evidence type="ECO:0000313" key="4">
    <source>
        <dbReference type="EMBL" id="PKQ69467.1"/>
    </source>
</evidence>
<evidence type="ECO:0000313" key="5">
    <source>
        <dbReference type="Proteomes" id="UP000233618"/>
    </source>
</evidence>
<dbReference type="Pfam" id="PF03636">
    <property type="entry name" value="Glyco_hydro_65N"/>
    <property type="match status" value="1"/>
</dbReference>